<accession>A0A645A297</accession>
<dbReference type="InterPro" id="IPR050273">
    <property type="entry name" value="GppA/Ppx_hydrolase"/>
</dbReference>
<comment type="caution">
    <text evidence="2">The sequence shown here is derived from an EMBL/GenBank/DDBJ whole genome shotgun (WGS) entry which is preliminary data.</text>
</comment>
<dbReference type="AlphaFoldDB" id="A0A645A297"/>
<gene>
    <name evidence="2" type="primary">ppx2_4</name>
    <name evidence="2" type="ORF">SDC9_94038</name>
</gene>
<dbReference type="SUPFAM" id="SSF53067">
    <property type="entry name" value="Actin-like ATPase domain"/>
    <property type="match status" value="2"/>
</dbReference>
<protein>
    <submittedName>
        <fullName evidence="2">Exopolyphosphatase 2</fullName>
        <ecNumber evidence="2">3.6.1.11</ecNumber>
    </submittedName>
</protein>
<feature type="domain" description="Ppx/GppA phosphatase N-terminal" evidence="1">
    <location>
        <begin position="27"/>
        <end position="300"/>
    </location>
</feature>
<dbReference type="Gene3D" id="3.30.420.40">
    <property type="match status" value="1"/>
</dbReference>
<dbReference type="EC" id="3.6.1.11" evidence="2"/>
<dbReference type="InterPro" id="IPR003695">
    <property type="entry name" value="Ppx_GppA_N"/>
</dbReference>
<reference evidence="2" key="1">
    <citation type="submission" date="2019-08" db="EMBL/GenBank/DDBJ databases">
        <authorList>
            <person name="Kucharzyk K."/>
            <person name="Murdoch R.W."/>
            <person name="Higgins S."/>
            <person name="Loffler F."/>
        </authorList>
    </citation>
    <scope>NUCLEOTIDE SEQUENCE</scope>
</reference>
<organism evidence="2">
    <name type="scientific">bioreactor metagenome</name>
    <dbReference type="NCBI Taxonomy" id="1076179"/>
    <lineage>
        <taxon>unclassified sequences</taxon>
        <taxon>metagenomes</taxon>
        <taxon>ecological metagenomes</taxon>
    </lineage>
</organism>
<dbReference type="PANTHER" id="PTHR30005:SF0">
    <property type="entry name" value="RETROGRADE REGULATION PROTEIN 2"/>
    <property type="match status" value="1"/>
</dbReference>
<evidence type="ECO:0000259" key="1">
    <source>
        <dbReference type="Pfam" id="PF02541"/>
    </source>
</evidence>
<dbReference type="Gene3D" id="3.30.420.150">
    <property type="entry name" value="Exopolyphosphatase. Domain 2"/>
    <property type="match status" value="1"/>
</dbReference>
<evidence type="ECO:0000313" key="2">
    <source>
        <dbReference type="EMBL" id="MPM47329.1"/>
    </source>
</evidence>
<name>A0A645A297_9ZZZZ</name>
<dbReference type="GO" id="GO:0004309">
    <property type="term" value="F:exopolyphosphatase activity"/>
    <property type="evidence" value="ECO:0007669"/>
    <property type="project" value="UniProtKB-EC"/>
</dbReference>
<dbReference type="InterPro" id="IPR043129">
    <property type="entry name" value="ATPase_NBD"/>
</dbReference>
<keyword evidence="2" id="KW-0378">Hydrolase</keyword>
<sequence length="306" mass="33837">MSKIAAIDLGTNSIRLMLCEVVGGNFKRKTKEVITTRIGKDMGHSSLLTEKAMQKNIEAIKYFMKKAEDFGAERITIAATSAIRDAGNREDFLEKVKNETGLTIKVLDGEEEAAIGMFGASYGLGKSENLLVIDVGGGSTELVLSEGENILYSASINAGAVRMTEKFIKTNPIHQSDINALEKNLDLLFRDALSFLKNKKIGRIVAIGGTATTAASIFHQMKVYDWEIVHNTILAREFLNKIFENLKAMSVKERYVVKGLQKERADIIPAGIFITKYIMEKLNAEEIIISENDNLEGMVIKYSGVF</sequence>
<proteinExistence type="predicted"/>
<dbReference type="PANTHER" id="PTHR30005">
    <property type="entry name" value="EXOPOLYPHOSPHATASE"/>
    <property type="match status" value="1"/>
</dbReference>
<dbReference type="CDD" id="cd24054">
    <property type="entry name" value="ASKHA_NBD_AaPPX-GppA_MtPPX2-like"/>
    <property type="match status" value="1"/>
</dbReference>
<dbReference type="Pfam" id="PF02541">
    <property type="entry name" value="Ppx-GppA"/>
    <property type="match status" value="1"/>
</dbReference>
<dbReference type="EMBL" id="VSSQ01011637">
    <property type="protein sequence ID" value="MPM47329.1"/>
    <property type="molecule type" value="Genomic_DNA"/>
</dbReference>